<dbReference type="AlphaFoldDB" id="A0A814HW79"/>
<name>A0A814HW79_9BILA</name>
<evidence type="ECO:0000313" key="2">
    <source>
        <dbReference type="Proteomes" id="UP000663879"/>
    </source>
</evidence>
<dbReference type="Proteomes" id="UP000663879">
    <property type="component" value="Unassembled WGS sequence"/>
</dbReference>
<dbReference type="EMBL" id="CAJNOC010004279">
    <property type="protein sequence ID" value="CAF1015855.1"/>
    <property type="molecule type" value="Genomic_DNA"/>
</dbReference>
<gene>
    <name evidence="1" type="ORF">OXX778_LOCUS17126</name>
</gene>
<proteinExistence type="predicted"/>
<accession>A0A814HW79</accession>
<sequence length="26" mass="2911">MESVAEPGNQIWCGENDKPYGCLWAI</sequence>
<keyword evidence="2" id="KW-1185">Reference proteome</keyword>
<comment type="caution">
    <text evidence="1">The sequence shown here is derived from an EMBL/GenBank/DDBJ whole genome shotgun (WGS) entry which is preliminary data.</text>
</comment>
<reference evidence="1" key="1">
    <citation type="submission" date="2021-02" db="EMBL/GenBank/DDBJ databases">
        <authorList>
            <person name="Nowell W R."/>
        </authorList>
    </citation>
    <scope>NUCLEOTIDE SEQUENCE</scope>
    <source>
        <strain evidence="1">Ploen Becks lab</strain>
    </source>
</reference>
<protein>
    <submittedName>
        <fullName evidence="1">Uncharacterized protein</fullName>
    </submittedName>
</protein>
<evidence type="ECO:0000313" key="1">
    <source>
        <dbReference type="EMBL" id="CAF1015855.1"/>
    </source>
</evidence>
<feature type="non-terminal residue" evidence="1">
    <location>
        <position position="1"/>
    </location>
</feature>
<organism evidence="1 2">
    <name type="scientific">Brachionus calyciflorus</name>
    <dbReference type="NCBI Taxonomy" id="104777"/>
    <lineage>
        <taxon>Eukaryota</taxon>
        <taxon>Metazoa</taxon>
        <taxon>Spiralia</taxon>
        <taxon>Gnathifera</taxon>
        <taxon>Rotifera</taxon>
        <taxon>Eurotatoria</taxon>
        <taxon>Monogononta</taxon>
        <taxon>Pseudotrocha</taxon>
        <taxon>Ploima</taxon>
        <taxon>Brachionidae</taxon>
        <taxon>Brachionus</taxon>
    </lineage>
</organism>